<protein>
    <submittedName>
        <fullName evidence="2">Transcriptional regulator</fullName>
    </submittedName>
</protein>
<dbReference type="PANTHER" id="PTHR35867:SF1">
    <property type="entry name" value="PROTEIN RSEC"/>
    <property type="match status" value="1"/>
</dbReference>
<feature type="transmembrane region" description="Helical" evidence="1">
    <location>
        <begin position="83"/>
        <end position="104"/>
    </location>
</feature>
<comment type="caution">
    <text evidence="2">The sequence shown here is derived from an EMBL/GenBank/DDBJ whole genome shotgun (WGS) entry which is preliminary data.</text>
</comment>
<evidence type="ECO:0000313" key="3">
    <source>
        <dbReference type="Proteomes" id="UP000321933"/>
    </source>
</evidence>
<dbReference type="InterPro" id="IPR007359">
    <property type="entry name" value="SigmaE_reg_RseC_MucC"/>
</dbReference>
<organism evidence="2 3">
    <name type="scientific">Parahaliea aestuarii</name>
    <dbReference type="NCBI Taxonomy" id="1852021"/>
    <lineage>
        <taxon>Bacteria</taxon>
        <taxon>Pseudomonadati</taxon>
        <taxon>Pseudomonadota</taxon>
        <taxon>Gammaproteobacteria</taxon>
        <taxon>Cellvibrionales</taxon>
        <taxon>Halieaceae</taxon>
        <taxon>Parahaliea</taxon>
    </lineage>
</organism>
<evidence type="ECO:0000256" key="1">
    <source>
        <dbReference type="SAM" id="Phobius"/>
    </source>
</evidence>
<gene>
    <name evidence="2" type="ORF">FVW59_09670</name>
</gene>
<dbReference type="EMBL" id="VRYZ01000004">
    <property type="protein sequence ID" value="TXS91437.1"/>
    <property type="molecule type" value="Genomic_DNA"/>
</dbReference>
<dbReference type="Proteomes" id="UP000321933">
    <property type="component" value="Unassembled WGS sequence"/>
</dbReference>
<feature type="transmembrane region" description="Helical" evidence="1">
    <location>
        <begin position="110"/>
        <end position="130"/>
    </location>
</feature>
<dbReference type="RefSeq" id="WP_148064068.1">
    <property type="nucleotide sequence ID" value="NZ_VRYZ01000004.1"/>
</dbReference>
<sequence length="160" mass="16412">MLTERGEVLAVEPDAVWVETLRQSTCGSCAAQKGCGHGLLNRLGSGRRHYIRVLPGSVQPGDCRVGDSVEIALPESVILQGSLVVYLIPLLAMLAGAAMAAGQWPASDLAALGGAAAGFALGLAGVRLHAARHADDPALQPTLISRCSAAPVRVEALELG</sequence>
<reference evidence="2 3" key="1">
    <citation type="submission" date="2019-08" db="EMBL/GenBank/DDBJ databases">
        <title>Parahaliea maris sp. nov., isolated from the surface seawater.</title>
        <authorList>
            <person name="Liu Y."/>
        </authorList>
    </citation>
    <scope>NUCLEOTIDE SEQUENCE [LARGE SCALE GENOMIC DNA]</scope>
    <source>
        <strain evidence="2 3">S2-26</strain>
    </source>
</reference>
<keyword evidence="1" id="KW-0472">Membrane</keyword>
<keyword evidence="1" id="KW-0812">Transmembrane</keyword>
<name>A0A5C8ZVE2_9GAMM</name>
<dbReference type="AlphaFoldDB" id="A0A5C8ZVE2"/>
<dbReference type="Pfam" id="PF04246">
    <property type="entry name" value="RseC_MucC"/>
    <property type="match status" value="1"/>
</dbReference>
<dbReference type="InterPro" id="IPR026268">
    <property type="entry name" value="RseC"/>
</dbReference>
<dbReference type="PIRSF" id="PIRSF004923">
    <property type="entry name" value="RseC"/>
    <property type="match status" value="1"/>
</dbReference>
<keyword evidence="1" id="KW-1133">Transmembrane helix</keyword>
<keyword evidence="3" id="KW-1185">Reference proteome</keyword>
<dbReference type="PANTHER" id="PTHR35867">
    <property type="entry name" value="PROTEIN RSEC"/>
    <property type="match status" value="1"/>
</dbReference>
<proteinExistence type="predicted"/>
<accession>A0A5C8ZVE2</accession>
<evidence type="ECO:0000313" key="2">
    <source>
        <dbReference type="EMBL" id="TXS91437.1"/>
    </source>
</evidence>
<dbReference type="OrthoDB" id="9795854at2"/>